<gene>
    <name evidence="2" type="ORF">GPECTOR_24g196</name>
</gene>
<name>A0A150GGE2_GONPE</name>
<dbReference type="SUPFAM" id="SSF48317">
    <property type="entry name" value="Acid phosphatase/Vanadium-dependent haloperoxidase"/>
    <property type="match status" value="1"/>
</dbReference>
<comment type="caution">
    <text evidence="2">The sequence shown here is derived from an EMBL/GenBank/DDBJ whole genome shotgun (WGS) entry which is preliminary data.</text>
</comment>
<proteinExistence type="predicted"/>
<evidence type="ECO:0000313" key="3">
    <source>
        <dbReference type="Proteomes" id="UP000075714"/>
    </source>
</evidence>
<feature type="compositionally biased region" description="Low complexity" evidence="1">
    <location>
        <begin position="137"/>
        <end position="146"/>
    </location>
</feature>
<sequence>MPCTRRPAGNITPSVMYGAVFVAPGHGTAAPISAGLALLAALSTGGLYTGGSPLNPARVIANMIVFRCGVSWGWSYLAAHLAAVGAAVAWTWPVHGLGYYMGGPRPDAFSGQGHNLGSSGLADPLLPGGGLGGSGTTSGTSRGAADPAGGSAYA</sequence>
<dbReference type="STRING" id="33097.A0A150GGE2"/>
<dbReference type="EMBL" id="LSYV01000025">
    <property type="protein sequence ID" value="KXZ48907.1"/>
    <property type="molecule type" value="Genomic_DNA"/>
</dbReference>
<evidence type="ECO:0008006" key="4">
    <source>
        <dbReference type="Google" id="ProtNLM"/>
    </source>
</evidence>
<dbReference type="InterPro" id="IPR036938">
    <property type="entry name" value="PAP2/HPO_sf"/>
</dbReference>
<dbReference type="AlphaFoldDB" id="A0A150GGE2"/>
<feature type="region of interest" description="Disordered" evidence="1">
    <location>
        <begin position="132"/>
        <end position="154"/>
    </location>
</feature>
<evidence type="ECO:0000256" key="1">
    <source>
        <dbReference type="SAM" id="MobiDB-lite"/>
    </source>
</evidence>
<reference evidence="3" key="1">
    <citation type="journal article" date="2016" name="Nat. Commun.">
        <title>The Gonium pectorale genome demonstrates co-option of cell cycle regulation during the evolution of multicellularity.</title>
        <authorList>
            <person name="Hanschen E.R."/>
            <person name="Marriage T.N."/>
            <person name="Ferris P.J."/>
            <person name="Hamaji T."/>
            <person name="Toyoda A."/>
            <person name="Fujiyama A."/>
            <person name="Neme R."/>
            <person name="Noguchi H."/>
            <person name="Minakuchi Y."/>
            <person name="Suzuki M."/>
            <person name="Kawai-Toyooka H."/>
            <person name="Smith D.R."/>
            <person name="Sparks H."/>
            <person name="Anderson J."/>
            <person name="Bakaric R."/>
            <person name="Luria V."/>
            <person name="Karger A."/>
            <person name="Kirschner M.W."/>
            <person name="Durand P.M."/>
            <person name="Michod R.E."/>
            <person name="Nozaki H."/>
            <person name="Olson B.J."/>
        </authorList>
    </citation>
    <scope>NUCLEOTIDE SEQUENCE [LARGE SCALE GENOMIC DNA]</scope>
    <source>
        <strain evidence="3">NIES-2863</strain>
    </source>
</reference>
<accession>A0A150GGE2</accession>
<protein>
    <recommendedName>
        <fullName evidence="4">Aquaporin</fullName>
    </recommendedName>
</protein>
<organism evidence="2 3">
    <name type="scientific">Gonium pectorale</name>
    <name type="common">Green alga</name>
    <dbReference type="NCBI Taxonomy" id="33097"/>
    <lineage>
        <taxon>Eukaryota</taxon>
        <taxon>Viridiplantae</taxon>
        <taxon>Chlorophyta</taxon>
        <taxon>core chlorophytes</taxon>
        <taxon>Chlorophyceae</taxon>
        <taxon>CS clade</taxon>
        <taxon>Chlamydomonadales</taxon>
        <taxon>Volvocaceae</taxon>
        <taxon>Gonium</taxon>
    </lineage>
</organism>
<evidence type="ECO:0000313" key="2">
    <source>
        <dbReference type="EMBL" id="KXZ48907.1"/>
    </source>
</evidence>
<dbReference type="Proteomes" id="UP000075714">
    <property type="component" value="Unassembled WGS sequence"/>
</dbReference>
<keyword evidence="3" id="KW-1185">Reference proteome</keyword>